<evidence type="ECO:0000256" key="2">
    <source>
        <dbReference type="PROSITE-ProRule" id="PRU00176"/>
    </source>
</evidence>
<dbReference type="GeneID" id="100905640"/>
<dbReference type="InterPro" id="IPR035979">
    <property type="entry name" value="RBD_domain_sf"/>
</dbReference>
<dbReference type="InterPro" id="IPR000504">
    <property type="entry name" value="RRM_dom"/>
</dbReference>
<dbReference type="AlphaFoldDB" id="A0AAJ6QWY8"/>
<protein>
    <submittedName>
        <fullName evidence="5">Cytoplasmic polyadenylation element-binding protein 2-like</fullName>
    </submittedName>
</protein>
<dbReference type="GO" id="GO:0000900">
    <property type="term" value="F:mRNA regulatory element binding translation repressor activity"/>
    <property type="evidence" value="ECO:0007669"/>
    <property type="project" value="TreeGrafter"/>
</dbReference>
<dbReference type="Pfam" id="PF16367">
    <property type="entry name" value="RRM_7"/>
    <property type="match status" value="1"/>
</dbReference>
<keyword evidence="1 2" id="KW-0694">RNA-binding</keyword>
<accession>A0AAJ6QWY8</accession>
<dbReference type="GO" id="GO:0003730">
    <property type="term" value="F:mRNA 3'-UTR binding"/>
    <property type="evidence" value="ECO:0007669"/>
    <property type="project" value="InterPro"/>
</dbReference>
<dbReference type="InterPro" id="IPR032296">
    <property type="entry name" value="CEBP_ZZ"/>
</dbReference>
<dbReference type="GO" id="GO:2000766">
    <property type="term" value="P:negative regulation of cytoplasmic translation"/>
    <property type="evidence" value="ECO:0007669"/>
    <property type="project" value="TreeGrafter"/>
</dbReference>
<evidence type="ECO:0000313" key="5">
    <source>
        <dbReference type="RefSeq" id="XP_003746544.2"/>
    </source>
</evidence>
<feature type="domain" description="RRM" evidence="3">
    <location>
        <begin position="9"/>
        <end position="89"/>
    </location>
</feature>
<evidence type="ECO:0000313" key="4">
    <source>
        <dbReference type="Proteomes" id="UP000694867"/>
    </source>
</evidence>
<dbReference type="SUPFAM" id="SSF54928">
    <property type="entry name" value="RNA-binding domain, RBD"/>
    <property type="match status" value="1"/>
</dbReference>
<proteinExistence type="predicted"/>
<dbReference type="InterPro" id="IPR038446">
    <property type="entry name" value="CEBP_ZZ_sf"/>
</dbReference>
<dbReference type="RefSeq" id="XP_003746544.2">
    <property type="nucleotide sequence ID" value="XM_003746496.2"/>
</dbReference>
<dbReference type="InterPro" id="IPR034819">
    <property type="entry name" value="CPEB"/>
</dbReference>
<dbReference type="GO" id="GO:0045202">
    <property type="term" value="C:synapse"/>
    <property type="evidence" value="ECO:0007669"/>
    <property type="project" value="TreeGrafter"/>
</dbReference>
<sequence>MNETVRFSRKVFVGGLPISVSTEIDLLIFFSRFGCVSVTWPDKRHFGPGSKIKGYAFLLFKEEISVHVLLNNCLRNQEIFHIEVPFHPEGSSLIPFKLRRIQVRPWYLVNRWFFFDQPSELLHRQTIFVGGVPRHLKASELAFMINASFPGVRYVGLDVDKEYCFPKGAARATFFTRESYLSALRARFLSILYLDHRGMEKKKILEMKPYVVDDVPCDECPPSQPRPRLGNLFCPHTDCLRYLCEQCFRRAHPSSEKQFGSHRPLTKDPKILLYT</sequence>
<dbReference type="GO" id="GO:0005634">
    <property type="term" value="C:nucleus"/>
    <property type="evidence" value="ECO:0007669"/>
    <property type="project" value="TreeGrafter"/>
</dbReference>
<dbReference type="PANTHER" id="PTHR12566">
    <property type="entry name" value="CYTOPLASMIC POLYADENYLATION ELEMENT BINDING PROTEIN CPEB"/>
    <property type="match status" value="1"/>
</dbReference>
<organism evidence="4 5">
    <name type="scientific">Galendromus occidentalis</name>
    <name type="common">western predatory mite</name>
    <dbReference type="NCBI Taxonomy" id="34638"/>
    <lineage>
        <taxon>Eukaryota</taxon>
        <taxon>Metazoa</taxon>
        <taxon>Ecdysozoa</taxon>
        <taxon>Arthropoda</taxon>
        <taxon>Chelicerata</taxon>
        <taxon>Arachnida</taxon>
        <taxon>Acari</taxon>
        <taxon>Parasitiformes</taxon>
        <taxon>Mesostigmata</taxon>
        <taxon>Gamasina</taxon>
        <taxon>Phytoseioidea</taxon>
        <taxon>Phytoseiidae</taxon>
        <taxon>Typhlodrominae</taxon>
        <taxon>Galendromus</taxon>
    </lineage>
</organism>
<dbReference type="GO" id="GO:0043005">
    <property type="term" value="C:neuron projection"/>
    <property type="evidence" value="ECO:0007669"/>
    <property type="project" value="TreeGrafter"/>
</dbReference>
<dbReference type="Gene3D" id="3.30.70.330">
    <property type="match status" value="2"/>
</dbReference>
<dbReference type="InterPro" id="IPR012677">
    <property type="entry name" value="Nucleotide-bd_a/b_plait_sf"/>
</dbReference>
<name>A0AAJ6QWY8_9ACAR</name>
<dbReference type="Gene3D" id="4.10.640.40">
    <property type="entry name" value="Cytoplasmic polyadenylation element-binding protein, ZZ domain"/>
    <property type="match status" value="1"/>
</dbReference>
<reference evidence="5" key="1">
    <citation type="submission" date="2025-08" db="UniProtKB">
        <authorList>
            <consortium name="RefSeq"/>
        </authorList>
    </citation>
    <scope>IDENTIFICATION</scope>
</reference>
<evidence type="ECO:0000259" key="3">
    <source>
        <dbReference type="PROSITE" id="PS50102"/>
    </source>
</evidence>
<dbReference type="Pfam" id="PF16366">
    <property type="entry name" value="CEBP_ZZ"/>
    <property type="match status" value="1"/>
</dbReference>
<dbReference type="GO" id="GO:0008135">
    <property type="term" value="F:translation factor activity, RNA binding"/>
    <property type="evidence" value="ECO:0007669"/>
    <property type="project" value="TreeGrafter"/>
</dbReference>
<dbReference type="KEGG" id="goe:100905640"/>
<dbReference type="GO" id="GO:0043022">
    <property type="term" value="F:ribosome binding"/>
    <property type="evidence" value="ECO:0007669"/>
    <property type="project" value="TreeGrafter"/>
</dbReference>
<evidence type="ECO:0000256" key="1">
    <source>
        <dbReference type="ARBA" id="ARBA00022884"/>
    </source>
</evidence>
<gene>
    <name evidence="5" type="primary">LOC100905640</name>
</gene>
<dbReference type="PROSITE" id="PS50102">
    <property type="entry name" value="RRM"/>
    <property type="match status" value="1"/>
</dbReference>
<dbReference type="PANTHER" id="PTHR12566:SF6">
    <property type="entry name" value="FOG-1 PROTEIN"/>
    <property type="match status" value="1"/>
</dbReference>
<dbReference type="GO" id="GO:0005737">
    <property type="term" value="C:cytoplasm"/>
    <property type="evidence" value="ECO:0007669"/>
    <property type="project" value="TreeGrafter"/>
</dbReference>
<dbReference type="Proteomes" id="UP000694867">
    <property type="component" value="Unplaced"/>
</dbReference>
<keyword evidence="4" id="KW-1185">Reference proteome</keyword>